<keyword evidence="3" id="KW-1185">Reference proteome</keyword>
<comment type="caution">
    <text evidence="2">The sequence shown here is derived from an EMBL/GenBank/DDBJ whole genome shotgun (WGS) entry which is preliminary data.</text>
</comment>
<dbReference type="InterPro" id="IPR016181">
    <property type="entry name" value="Acyl_CoA_acyltransferase"/>
</dbReference>
<sequence>MAFALVYFFPSESTQVQSVCTHDIDFSIFDFSWVEMATVDASTIQWECLPFHALTVTALYDIMQVRARVFVVEQQCIWNEVDGVDKVCWHVVGRAADDSIVAYARLIPALAKGLKQPRPIISRIVVPPEARGGGLGKLLVVKAIEECKKLWPKHVIEIGAQARLEVFYTGLGFRTVSEPYDEDGIMHVDMLYEDV</sequence>
<reference evidence="2 3" key="1">
    <citation type="submission" date="2019-07" db="EMBL/GenBank/DDBJ databases">
        <title>Genomics analysis of Aphanomyces spp. identifies a new class of oomycete effector associated with host adaptation.</title>
        <authorList>
            <person name="Gaulin E."/>
        </authorList>
    </citation>
    <scope>NUCLEOTIDE SEQUENCE [LARGE SCALE GENOMIC DNA]</scope>
    <source>
        <strain evidence="2 3">ATCC 201684</strain>
    </source>
</reference>
<evidence type="ECO:0000259" key="1">
    <source>
        <dbReference type="PROSITE" id="PS51186"/>
    </source>
</evidence>
<dbReference type="PROSITE" id="PS51186">
    <property type="entry name" value="GNAT"/>
    <property type="match status" value="1"/>
</dbReference>
<accession>A0A6G0XVB9</accession>
<gene>
    <name evidence="2" type="ORF">Ae201684_001079</name>
</gene>
<proteinExistence type="predicted"/>
<dbReference type="SUPFAM" id="SSF55729">
    <property type="entry name" value="Acyl-CoA N-acyltransferases (Nat)"/>
    <property type="match status" value="1"/>
</dbReference>
<name>A0A6G0XVB9_9STRA</name>
<dbReference type="EMBL" id="VJMJ01000009">
    <property type="protein sequence ID" value="KAF0744613.1"/>
    <property type="molecule type" value="Genomic_DNA"/>
</dbReference>
<dbReference type="GO" id="GO:0016747">
    <property type="term" value="F:acyltransferase activity, transferring groups other than amino-acyl groups"/>
    <property type="evidence" value="ECO:0007669"/>
    <property type="project" value="InterPro"/>
</dbReference>
<evidence type="ECO:0000313" key="2">
    <source>
        <dbReference type="EMBL" id="KAF0744613.1"/>
    </source>
</evidence>
<protein>
    <recommendedName>
        <fullName evidence="1">N-acetyltransferase domain-containing protein</fullName>
    </recommendedName>
</protein>
<dbReference type="VEuPathDB" id="FungiDB:AeMF1_002516"/>
<organism evidence="2 3">
    <name type="scientific">Aphanomyces euteiches</name>
    <dbReference type="NCBI Taxonomy" id="100861"/>
    <lineage>
        <taxon>Eukaryota</taxon>
        <taxon>Sar</taxon>
        <taxon>Stramenopiles</taxon>
        <taxon>Oomycota</taxon>
        <taxon>Saprolegniomycetes</taxon>
        <taxon>Saprolegniales</taxon>
        <taxon>Verrucalvaceae</taxon>
        <taxon>Aphanomyces</taxon>
    </lineage>
</organism>
<feature type="domain" description="N-acetyltransferase" evidence="1">
    <location>
        <begin position="49"/>
        <end position="195"/>
    </location>
</feature>
<dbReference type="Pfam" id="PF13673">
    <property type="entry name" value="Acetyltransf_10"/>
    <property type="match status" value="1"/>
</dbReference>
<dbReference type="InterPro" id="IPR000182">
    <property type="entry name" value="GNAT_dom"/>
</dbReference>
<dbReference type="Proteomes" id="UP000481153">
    <property type="component" value="Unassembled WGS sequence"/>
</dbReference>
<dbReference type="Gene3D" id="3.40.630.30">
    <property type="match status" value="1"/>
</dbReference>
<dbReference type="CDD" id="cd04301">
    <property type="entry name" value="NAT_SF"/>
    <property type="match status" value="1"/>
</dbReference>
<dbReference type="AlphaFoldDB" id="A0A6G0XVB9"/>
<evidence type="ECO:0000313" key="3">
    <source>
        <dbReference type="Proteomes" id="UP000481153"/>
    </source>
</evidence>